<evidence type="ECO:0000256" key="3">
    <source>
        <dbReference type="ARBA" id="ARBA00022723"/>
    </source>
</evidence>
<dbReference type="EMBL" id="MRTP01000001">
    <property type="protein sequence ID" value="OMF57940.1"/>
    <property type="molecule type" value="Genomic_DNA"/>
</dbReference>
<dbReference type="PRINTS" id="PR00385">
    <property type="entry name" value="P450"/>
</dbReference>
<keyword evidence="5 7" id="KW-0408">Iron</keyword>
<dbReference type="CDD" id="cd11032">
    <property type="entry name" value="P450_EryK-like"/>
    <property type="match status" value="1"/>
</dbReference>
<dbReference type="GO" id="GO:0004497">
    <property type="term" value="F:monooxygenase activity"/>
    <property type="evidence" value="ECO:0007669"/>
    <property type="project" value="UniProtKB-KW"/>
</dbReference>
<dbReference type="InterPro" id="IPR001128">
    <property type="entry name" value="Cyt_P450"/>
</dbReference>
<reference evidence="8 9" key="1">
    <citation type="submission" date="2016-11" db="EMBL/GenBank/DDBJ databases">
        <title>Paenibacillus species isolates.</title>
        <authorList>
            <person name="Beno S.M."/>
        </authorList>
    </citation>
    <scope>NUCLEOTIDE SEQUENCE [LARGE SCALE GENOMIC DNA]</scope>
    <source>
        <strain evidence="8 9">FSL R5-0378</strain>
    </source>
</reference>
<evidence type="ECO:0000256" key="7">
    <source>
        <dbReference type="RuleBase" id="RU000461"/>
    </source>
</evidence>
<keyword evidence="3 7" id="KW-0479">Metal-binding</keyword>
<evidence type="ECO:0000256" key="5">
    <source>
        <dbReference type="ARBA" id="ARBA00023004"/>
    </source>
</evidence>
<evidence type="ECO:0000313" key="9">
    <source>
        <dbReference type="Proteomes" id="UP000187172"/>
    </source>
</evidence>
<comment type="similarity">
    <text evidence="1 7">Belongs to the cytochrome P450 family.</text>
</comment>
<dbReference type="InterPro" id="IPR017972">
    <property type="entry name" value="Cyt_P450_CS"/>
</dbReference>
<dbReference type="SUPFAM" id="SSF48264">
    <property type="entry name" value="Cytochrome P450"/>
    <property type="match status" value="1"/>
</dbReference>
<dbReference type="Proteomes" id="UP000187172">
    <property type="component" value="Unassembled WGS sequence"/>
</dbReference>
<dbReference type="Gene3D" id="1.10.630.10">
    <property type="entry name" value="Cytochrome P450"/>
    <property type="match status" value="1"/>
</dbReference>
<sequence length="399" mass="45192">MNSMIQEKYANMLNMAEVSTPDRMLYPFDILRQLRQETPVRYDSSRNCWDVFRYEDVQRILKDPKTFSSERGAGAGGSILFMDPPKHKQMRDLVSKAFTPKAIQELTPRIQSIAEQLLDSVTDGAMDISGEFATPLPVIVIAELLGAPKEDRDKFKHWSDILVESADDLTDEAFQRITDKRMKAMGELSEYFKGIMEQRAAEPQEDLVTALLNAEIEGEKLSERDIISFCVLLLAAGNETTTNLITNGVRVLTERPELQEQLYQAPDLIPSFIEEVLRYYPPIIAIGRKAAETVQIGEHTIKQGAQVISWVGAANRDESRFDDPDGFRLDRKPNPHMTFGFGIHFCLGAPLARLEGKIAFQALLDRFKDLRRAADAELQPIQSSFVFGVKNYPIEMSRR</sequence>
<dbReference type="GO" id="GO:0020037">
    <property type="term" value="F:heme binding"/>
    <property type="evidence" value="ECO:0007669"/>
    <property type="project" value="InterPro"/>
</dbReference>
<dbReference type="InterPro" id="IPR002397">
    <property type="entry name" value="Cyt_P450_B"/>
</dbReference>
<accession>A0A1R1F1M5</accession>
<dbReference type="PRINTS" id="PR00359">
    <property type="entry name" value="BP450"/>
</dbReference>
<dbReference type="InterPro" id="IPR036396">
    <property type="entry name" value="Cyt_P450_sf"/>
</dbReference>
<name>A0A1R1F1M5_9BACL</name>
<comment type="caution">
    <text evidence="8">The sequence shown here is derived from an EMBL/GenBank/DDBJ whole genome shotgun (WGS) entry which is preliminary data.</text>
</comment>
<keyword evidence="4 7" id="KW-0560">Oxidoreductase</keyword>
<evidence type="ECO:0000256" key="4">
    <source>
        <dbReference type="ARBA" id="ARBA00023002"/>
    </source>
</evidence>
<protein>
    <submittedName>
        <fullName evidence="8">Cytochrome P450</fullName>
    </submittedName>
</protein>
<dbReference type="GO" id="GO:0016705">
    <property type="term" value="F:oxidoreductase activity, acting on paired donors, with incorporation or reduction of molecular oxygen"/>
    <property type="evidence" value="ECO:0007669"/>
    <property type="project" value="InterPro"/>
</dbReference>
<keyword evidence="6 7" id="KW-0503">Monooxygenase</keyword>
<keyword evidence="2 7" id="KW-0349">Heme</keyword>
<dbReference type="STRING" id="297318.BK138_05020"/>
<proteinExistence type="inferred from homology"/>
<evidence type="ECO:0000313" key="8">
    <source>
        <dbReference type="EMBL" id="OMF57940.1"/>
    </source>
</evidence>
<dbReference type="PANTHER" id="PTHR46696:SF1">
    <property type="entry name" value="CYTOCHROME P450 YJIB-RELATED"/>
    <property type="match status" value="1"/>
</dbReference>
<evidence type="ECO:0000256" key="2">
    <source>
        <dbReference type="ARBA" id="ARBA00022617"/>
    </source>
</evidence>
<dbReference type="PROSITE" id="PS00086">
    <property type="entry name" value="CYTOCHROME_P450"/>
    <property type="match status" value="1"/>
</dbReference>
<dbReference type="PANTHER" id="PTHR46696">
    <property type="entry name" value="P450, PUTATIVE (EUROFUNG)-RELATED"/>
    <property type="match status" value="1"/>
</dbReference>
<evidence type="ECO:0000256" key="6">
    <source>
        <dbReference type="ARBA" id="ARBA00023033"/>
    </source>
</evidence>
<evidence type="ECO:0000256" key="1">
    <source>
        <dbReference type="ARBA" id="ARBA00010617"/>
    </source>
</evidence>
<dbReference type="GO" id="GO:0005506">
    <property type="term" value="F:iron ion binding"/>
    <property type="evidence" value="ECO:0007669"/>
    <property type="project" value="InterPro"/>
</dbReference>
<dbReference type="AlphaFoldDB" id="A0A1R1F1M5"/>
<organism evidence="8 9">
    <name type="scientific">Paenibacillus rhizosphaerae</name>
    <dbReference type="NCBI Taxonomy" id="297318"/>
    <lineage>
        <taxon>Bacteria</taxon>
        <taxon>Bacillati</taxon>
        <taxon>Bacillota</taxon>
        <taxon>Bacilli</taxon>
        <taxon>Bacillales</taxon>
        <taxon>Paenibacillaceae</taxon>
        <taxon>Paenibacillus</taxon>
    </lineage>
</organism>
<keyword evidence="9" id="KW-1185">Reference proteome</keyword>
<gene>
    <name evidence="8" type="ORF">BK138_05020</name>
</gene>
<dbReference type="FunFam" id="1.10.630.10:FF:000018">
    <property type="entry name" value="Cytochrome P450 monooxygenase"/>
    <property type="match status" value="1"/>
</dbReference>
<dbReference type="Pfam" id="PF00067">
    <property type="entry name" value="p450"/>
    <property type="match status" value="1"/>
</dbReference>